<dbReference type="GO" id="GO:0020037">
    <property type="term" value="F:heme binding"/>
    <property type="evidence" value="ECO:0007669"/>
    <property type="project" value="InterPro"/>
</dbReference>
<evidence type="ECO:0000313" key="9">
    <source>
        <dbReference type="Proteomes" id="UP000660745"/>
    </source>
</evidence>
<comment type="similarity">
    <text evidence="1 7">Belongs to the cytochrome P450 family.</text>
</comment>
<dbReference type="InterPro" id="IPR036396">
    <property type="entry name" value="Cyt_P450_sf"/>
</dbReference>
<dbReference type="PANTHER" id="PTHR46696:SF1">
    <property type="entry name" value="CYTOCHROME P450 YJIB-RELATED"/>
    <property type="match status" value="1"/>
</dbReference>
<keyword evidence="5 7" id="KW-0408">Iron</keyword>
<dbReference type="InterPro" id="IPR002397">
    <property type="entry name" value="Cyt_P450_B"/>
</dbReference>
<dbReference type="Pfam" id="PF00067">
    <property type="entry name" value="p450"/>
    <property type="match status" value="1"/>
</dbReference>
<organism evidence="8 9">
    <name type="scientific">Nonomuraea glycinis</name>
    <dbReference type="NCBI Taxonomy" id="2047744"/>
    <lineage>
        <taxon>Bacteria</taxon>
        <taxon>Bacillati</taxon>
        <taxon>Actinomycetota</taxon>
        <taxon>Actinomycetes</taxon>
        <taxon>Streptosporangiales</taxon>
        <taxon>Streptosporangiaceae</taxon>
        <taxon>Nonomuraea</taxon>
    </lineage>
</organism>
<dbReference type="Gene3D" id="1.10.630.10">
    <property type="entry name" value="Cytochrome P450"/>
    <property type="match status" value="1"/>
</dbReference>
<evidence type="ECO:0000256" key="1">
    <source>
        <dbReference type="ARBA" id="ARBA00010617"/>
    </source>
</evidence>
<dbReference type="InterPro" id="IPR001128">
    <property type="entry name" value="Cyt_P450"/>
</dbReference>
<protein>
    <submittedName>
        <fullName evidence="8">Cytochrome P450</fullName>
    </submittedName>
</protein>
<keyword evidence="9" id="KW-1185">Reference proteome</keyword>
<dbReference type="EMBL" id="BMNK01000021">
    <property type="protein sequence ID" value="GGP16538.1"/>
    <property type="molecule type" value="Genomic_DNA"/>
</dbReference>
<evidence type="ECO:0000313" key="8">
    <source>
        <dbReference type="EMBL" id="GGP16538.1"/>
    </source>
</evidence>
<dbReference type="GO" id="GO:0004497">
    <property type="term" value="F:monooxygenase activity"/>
    <property type="evidence" value="ECO:0007669"/>
    <property type="project" value="UniProtKB-KW"/>
</dbReference>
<evidence type="ECO:0000256" key="7">
    <source>
        <dbReference type="RuleBase" id="RU000461"/>
    </source>
</evidence>
<keyword evidence="3 7" id="KW-0479">Metal-binding</keyword>
<dbReference type="FunFam" id="1.10.630.10:FF:000018">
    <property type="entry name" value="Cytochrome P450 monooxygenase"/>
    <property type="match status" value="1"/>
</dbReference>
<gene>
    <name evidence="8" type="ORF">GCM10012278_80730</name>
</gene>
<keyword evidence="4 7" id="KW-0560">Oxidoreductase</keyword>
<reference evidence="8" key="1">
    <citation type="journal article" date="2014" name="Int. J. Syst. Evol. Microbiol.">
        <title>Complete genome sequence of Corynebacterium casei LMG S-19264T (=DSM 44701T), isolated from a smear-ripened cheese.</title>
        <authorList>
            <consortium name="US DOE Joint Genome Institute (JGI-PGF)"/>
            <person name="Walter F."/>
            <person name="Albersmeier A."/>
            <person name="Kalinowski J."/>
            <person name="Ruckert C."/>
        </authorList>
    </citation>
    <scope>NUCLEOTIDE SEQUENCE</scope>
    <source>
        <strain evidence="8">CGMCC 4.7430</strain>
    </source>
</reference>
<evidence type="ECO:0000256" key="4">
    <source>
        <dbReference type="ARBA" id="ARBA00023002"/>
    </source>
</evidence>
<name>A0A918EAN5_9ACTN</name>
<dbReference type="InterPro" id="IPR017972">
    <property type="entry name" value="Cyt_P450_CS"/>
</dbReference>
<reference evidence="8" key="2">
    <citation type="submission" date="2020-09" db="EMBL/GenBank/DDBJ databases">
        <authorList>
            <person name="Sun Q."/>
            <person name="Zhou Y."/>
        </authorList>
    </citation>
    <scope>NUCLEOTIDE SEQUENCE</scope>
    <source>
        <strain evidence="8">CGMCC 4.7430</strain>
    </source>
</reference>
<dbReference type="PRINTS" id="PR00359">
    <property type="entry name" value="BP450"/>
</dbReference>
<evidence type="ECO:0000256" key="3">
    <source>
        <dbReference type="ARBA" id="ARBA00022723"/>
    </source>
</evidence>
<evidence type="ECO:0000256" key="6">
    <source>
        <dbReference type="ARBA" id="ARBA00023033"/>
    </source>
</evidence>
<keyword evidence="2 7" id="KW-0349">Heme</keyword>
<dbReference type="GO" id="GO:0016705">
    <property type="term" value="F:oxidoreductase activity, acting on paired donors, with incorporation or reduction of molecular oxygen"/>
    <property type="evidence" value="ECO:0007669"/>
    <property type="project" value="InterPro"/>
</dbReference>
<dbReference type="SUPFAM" id="SSF48264">
    <property type="entry name" value="Cytochrome P450"/>
    <property type="match status" value="1"/>
</dbReference>
<evidence type="ECO:0000256" key="5">
    <source>
        <dbReference type="ARBA" id="ARBA00023004"/>
    </source>
</evidence>
<sequence length="371" mass="41346">MTSDVQMITLPNGTSAWLVTGYEAAQQALSDRRLSKVLKAEELGLEPELAGSMLRMMMFLDPPDHTRLRRLISATFTARRVEALRPRIEQMTAEMLDAIAAHETVDLIKTFAYPLPLQVICELLGVPVEDRIEFRDWSAIVAAGPARQHEMPHALARVLKRIRALLADRTAHPGDDLLSGLLAAREEDDRLSEDELTSMVFMLLIAGHETTVNLIGNGVFVLLDDRDRWIRLRDEPELLPTAIEEFIRYESPVATATQRRTTEAIELGGRSIPAGSRVMVSLAEANRDGARFQDAGELRLDRAQNPHLGFGHGLHYCLGAPLARLQGQVVFTALMTRFPHLELAVPAEEVGRRSDFQRGVTRLPVRLHGGH</sequence>
<dbReference type="PANTHER" id="PTHR46696">
    <property type="entry name" value="P450, PUTATIVE (EUROFUNG)-RELATED"/>
    <property type="match status" value="1"/>
</dbReference>
<comment type="caution">
    <text evidence="8">The sequence shown here is derived from an EMBL/GenBank/DDBJ whole genome shotgun (WGS) entry which is preliminary data.</text>
</comment>
<dbReference type="Proteomes" id="UP000660745">
    <property type="component" value="Unassembled WGS sequence"/>
</dbReference>
<keyword evidence="6 7" id="KW-0503">Monooxygenase</keyword>
<evidence type="ECO:0000256" key="2">
    <source>
        <dbReference type="ARBA" id="ARBA00022617"/>
    </source>
</evidence>
<accession>A0A918EAN5</accession>
<dbReference type="PROSITE" id="PS00086">
    <property type="entry name" value="CYTOCHROME_P450"/>
    <property type="match status" value="1"/>
</dbReference>
<dbReference type="CDD" id="cd11029">
    <property type="entry name" value="CYP107-like"/>
    <property type="match status" value="1"/>
</dbReference>
<dbReference type="AlphaFoldDB" id="A0A918EAN5"/>
<dbReference type="GO" id="GO:0005506">
    <property type="term" value="F:iron ion binding"/>
    <property type="evidence" value="ECO:0007669"/>
    <property type="project" value="InterPro"/>
</dbReference>
<proteinExistence type="inferred from homology"/>